<keyword evidence="2" id="KW-1185">Reference proteome</keyword>
<proteinExistence type="predicted"/>
<accession>A0A392W4R3</accession>
<evidence type="ECO:0000313" key="1">
    <source>
        <dbReference type="EMBL" id="MCI94739.1"/>
    </source>
</evidence>
<evidence type="ECO:0000313" key="2">
    <source>
        <dbReference type="Proteomes" id="UP000265520"/>
    </source>
</evidence>
<comment type="caution">
    <text evidence="1">The sequence shown here is derived from an EMBL/GenBank/DDBJ whole genome shotgun (WGS) entry which is preliminary data.</text>
</comment>
<organism evidence="1 2">
    <name type="scientific">Trifolium medium</name>
    <dbReference type="NCBI Taxonomy" id="97028"/>
    <lineage>
        <taxon>Eukaryota</taxon>
        <taxon>Viridiplantae</taxon>
        <taxon>Streptophyta</taxon>
        <taxon>Embryophyta</taxon>
        <taxon>Tracheophyta</taxon>
        <taxon>Spermatophyta</taxon>
        <taxon>Magnoliopsida</taxon>
        <taxon>eudicotyledons</taxon>
        <taxon>Gunneridae</taxon>
        <taxon>Pentapetalae</taxon>
        <taxon>rosids</taxon>
        <taxon>fabids</taxon>
        <taxon>Fabales</taxon>
        <taxon>Fabaceae</taxon>
        <taxon>Papilionoideae</taxon>
        <taxon>50 kb inversion clade</taxon>
        <taxon>NPAAA clade</taxon>
        <taxon>Hologalegina</taxon>
        <taxon>IRL clade</taxon>
        <taxon>Trifolieae</taxon>
        <taxon>Trifolium</taxon>
    </lineage>
</organism>
<protein>
    <submittedName>
        <fullName evidence="1">Uncharacterized protein</fullName>
    </submittedName>
</protein>
<feature type="non-terminal residue" evidence="1">
    <location>
        <position position="1"/>
    </location>
</feature>
<dbReference type="EMBL" id="LXQA011365152">
    <property type="protein sequence ID" value="MCI94739.1"/>
    <property type="molecule type" value="Genomic_DNA"/>
</dbReference>
<dbReference type="Proteomes" id="UP000265520">
    <property type="component" value="Unassembled WGS sequence"/>
</dbReference>
<dbReference type="AlphaFoldDB" id="A0A392W4R3"/>
<name>A0A392W4R3_9FABA</name>
<reference evidence="1 2" key="1">
    <citation type="journal article" date="2018" name="Front. Plant Sci.">
        <title>Red Clover (Trifolium pratense) and Zigzag Clover (T. medium) - A Picture of Genomic Similarities and Differences.</title>
        <authorList>
            <person name="Dluhosova J."/>
            <person name="Istvanek J."/>
            <person name="Nedelnik J."/>
            <person name="Repkova J."/>
        </authorList>
    </citation>
    <scope>NUCLEOTIDE SEQUENCE [LARGE SCALE GENOMIC DNA]</scope>
    <source>
        <strain evidence="2">cv. 10/8</strain>
        <tissue evidence="1">Leaf</tissue>
    </source>
</reference>
<sequence length="64" mass="7420">NEINKDIDKLFAKRRTLARYQENQKNLGEESIKLMEDLEVAKKCKLVLEEMHTSASEAAKDLLE</sequence>